<protein>
    <submittedName>
        <fullName evidence="2">Uncharacterized protein</fullName>
    </submittedName>
</protein>
<proteinExistence type="predicted"/>
<evidence type="ECO:0000256" key="1">
    <source>
        <dbReference type="SAM" id="MobiDB-lite"/>
    </source>
</evidence>
<name>A0AAV2FYA6_9ROSI</name>
<accession>A0AAV2FYA6</accession>
<dbReference type="EMBL" id="OZ034820">
    <property type="protein sequence ID" value="CAL1402505.1"/>
    <property type="molecule type" value="Genomic_DNA"/>
</dbReference>
<evidence type="ECO:0000313" key="3">
    <source>
        <dbReference type="Proteomes" id="UP001497516"/>
    </source>
</evidence>
<feature type="compositionally biased region" description="Low complexity" evidence="1">
    <location>
        <begin position="18"/>
        <end position="33"/>
    </location>
</feature>
<organism evidence="2 3">
    <name type="scientific">Linum trigynum</name>
    <dbReference type="NCBI Taxonomy" id="586398"/>
    <lineage>
        <taxon>Eukaryota</taxon>
        <taxon>Viridiplantae</taxon>
        <taxon>Streptophyta</taxon>
        <taxon>Embryophyta</taxon>
        <taxon>Tracheophyta</taxon>
        <taxon>Spermatophyta</taxon>
        <taxon>Magnoliopsida</taxon>
        <taxon>eudicotyledons</taxon>
        <taxon>Gunneridae</taxon>
        <taxon>Pentapetalae</taxon>
        <taxon>rosids</taxon>
        <taxon>fabids</taxon>
        <taxon>Malpighiales</taxon>
        <taxon>Linaceae</taxon>
        <taxon>Linum</taxon>
    </lineage>
</organism>
<sequence length="260" mass="26840">MDPGESAPPLSPDPPSPLSFSSSSYPSPSPSLFPRDDELLLRRPVSGGTEAESSSINVRLSRPPATIESASKGDAPFVLSFASFSAASPAAASSSSVVFSCRSSSGNAASLGRSTSASPGSRVVSSCGGSLAAFSSANKSSSPDATVSGRRMAAGSTSYVLPAAADEDFLLGISTVSRPYLNQTSNSSVSKSDLILILVSKHIHRFSPSNGRLPHIVMMPEEYTTCALLNPGKRTNTRMNVEVTNLVTLGMNSSYASIPD</sequence>
<reference evidence="2 3" key="1">
    <citation type="submission" date="2024-04" db="EMBL/GenBank/DDBJ databases">
        <authorList>
            <person name="Fracassetti M."/>
        </authorList>
    </citation>
    <scope>NUCLEOTIDE SEQUENCE [LARGE SCALE GENOMIC DNA]</scope>
</reference>
<gene>
    <name evidence="2" type="ORF">LTRI10_LOCUS42497</name>
</gene>
<evidence type="ECO:0000313" key="2">
    <source>
        <dbReference type="EMBL" id="CAL1402505.1"/>
    </source>
</evidence>
<dbReference type="Proteomes" id="UP001497516">
    <property type="component" value="Chromosome 7"/>
</dbReference>
<keyword evidence="3" id="KW-1185">Reference proteome</keyword>
<dbReference type="AlphaFoldDB" id="A0AAV2FYA6"/>
<feature type="region of interest" description="Disordered" evidence="1">
    <location>
        <begin position="1"/>
        <end position="60"/>
    </location>
</feature>